<keyword evidence="1" id="KW-1133">Transmembrane helix</keyword>
<evidence type="ECO:0000256" key="1">
    <source>
        <dbReference type="SAM" id="Phobius"/>
    </source>
</evidence>
<proteinExistence type="predicted"/>
<evidence type="ECO:0000313" key="2">
    <source>
        <dbReference type="EMBL" id="GBQ84481.1"/>
    </source>
</evidence>
<dbReference type="Proteomes" id="UP001062776">
    <property type="component" value="Unassembled WGS sequence"/>
</dbReference>
<accession>A0ABQ0PY40</accession>
<dbReference type="RefSeq" id="WP_264814348.1">
    <property type="nucleotide sequence ID" value="NZ_BAPV01000004.1"/>
</dbReference>
<gene>
    <name evidence="2" type="ORF">AA0535_0508</name>
</gene>
<protein>
    <submittedName>
        <fullName evidence="2">Uncharacterized protein</fullName>
    </submittedName>
</protein>
<dbReference type="EMBL" id="BAPV01000004">
    <property type="protein sequence ID" value="GBQ84481.1"/>
    <property type="molecule type" value="Genomic_DNA"/>
</dbReference>
<keyword evidence="1" id="KW-0472">Membrane</keyword>
<name>A0ABQ0PY40_9PROT</name>
<sequence>MPDQRETRDEVMPLWLRMKREKALSCAVLGIALFVLGFLSGHADERLRFVLDALTLASFGLATFFERQAAPRMVWILLLVASVVLAQMDFRMSNHLSQARSEHAFESR</sequence>
<evidence type="ECO:0000313" key="3">
    <source>
        <dbReference type="Proteomes" id="UP001062776"/>
    </source>
</evidence>
<feature type="transmembrane region" description="Helical" evidence="1">
    <location>
        <begin position="72"/>
        <end position="90"/>
    </location>
</feature>
<feature type="transmembrane region" description="Helical" evidence="1">
    <location>
        <begin position="21"/>
        <end position="41"/>
    </location>
</feature>
<keyword evidence="3" id="KW-1185">Reference proteome</keyword>
<organism evidence="2 3">
    <name type="scientific">Asaia krungthepensis NRIC 0535</name>
    <dbReference type="NCBI Taxonomy" id="1307925"/>
    <lineage>
        <taxon>Bacteria</taxon>
        <taxon>Pseudomonadati</taxon>
        <taxon>Pseudomonadota</taxon>
        <taxon>Alphaproteobacteria</taxon>
        <taxon>Acetobacterales</taxon>
        <taxon>Acetobacteraceae</taxon>
        <taxon>Asaia</taxon>
    </lineage>
</organism>
<comment type="caution">
    <text evidence="2">The sequence shown here is derived from an EMBL/GenBank/DDBJ whole genome shotgun (WGS) entry which is preliminary data.</text>
</comment>
<reference evidence="2" key="1">
    <citation type="submission" date="2013-04" db="EMBL/GenBank/DDBJ databases">
        <title>The genome sequencing project of 58 acetic acid bacteria.</title>
        <authorList>
            <person name="Okamoto-Kainuma A."/>
            <person name="Ishikawa M."/>
            <person name="Umino S."/>
            <person name="Koizumi Y."/>
            <person name="Shiwa Y."/>
            <person name="Yoshikawa H."/>
            <person name="Matsutani M."/>
            <person name="Matsushita K."/>
        </authorList>
    </citation>
    <scope>NUCLEOTIDE SEQUENCE</scope>
    <source>
        <strain evidence="2">NRIC 0535</strain>
    </source>
</reference>
<keyword evidence="1" id="KW-0812">Transmembrane</keyword>